<name>A0AAV9PHC5_9PEZI</name>
<dbReference type="InterPro" id="IPR036259">
    <property type="entry name" value="MFS_trans_sf"/>
</dbReference>
<keyword evidence="5 6" id="KW-0472">Membrane</keyword>
<feature type="transmembrane region" description="Helical" evidence="6">
    <location>
        <begin position="86"/>
        <end position="108"/>
    </location>
</feature>
<keyword evidence="2" id="KW-0813">Transport</keyword>
<feature type="transmembrane region" description="Helical" evidence="6">
    <location>
        <begin position="139"/>
        <end position="163"/>
    </location>
</feature>
<dbReference type="FunFam" id="1.20.1250.20:FF:000068">
    <property type="entry name" value="MFS general substrate transporter"/>
    <property type="match status" value="1"/>
</dbReference>
<dbReference type="InterPro" id="IPR011701">
    <property type="entry name" value="MFS"/>
</dbReference>
<evidence type="ECO:0000256" key="6">
    <source>
        <dbReference type="SAM" id="Phobius"/>
    </source>
</evidence>
<feature type="transmembrane region" description="Helical" evidence="6">
    <location>
        <begin position="175"/>
        <end position="196"/>
    </location>
</feature>
<comment type="caution">
    <text evidence="8">The sequence shown here is derived from an EMBL/GenBank/DDBJ whole genome shotgun (WGS) entry which is preliminary data.</text>
</comment>
<evidence type="ECO:0000256" key="4">
    <source>
        <dbReference type="ARBA" id="ARBA00022989"/>
    </source>
</evidence>
<dbReference type="PANTHER" id="PTHR43791">
    <property type="entry name" value="PERMEASE-RELATED"/>
    <property type="match status" value="1"/>
</dbReference>
<dbReference type="GO" id="GO:0016020">
    <property type="term" value="C:membrane"/>
    <property type="evidence" value="ECO:0007669"/>
    <property type="project" value="UniProtKB-SubCell"/>
</dbReference>
<feature type="domain" description="Major facilitator superfamily (MFS) profile" evidence="7">
    <location>
        <begin position="48"/>
        <end position="464"/>
    </location>
</feature>
<dbReference type="RefSeq" id="XP_064661708.1">
    <property type="nucleotide sequence ID" value="XM_064800369.1"/>
</dbReference>
<feature type="transmembrane region" description="Helical" evidence="6">
    <location>
        <begin position="342"/>
        <end position="360"/>
    </location>
</feature>
<gene>
    <name evidence="8" type="ORF">LTR77_003112</name>
</gene>
<keyword evidence="4 6" id="KW-1133">Transmembrane helix</keyword>
<dbReference type="Proteomes" id="UP001337655">
    <property type="component" value="Unassembled WGS sequence"/>
</dbReference>
<feature type="transmembrane region" description="Helical" evidence="6">
    <location>
        <begin position="318"/>
        <end position="335"/>
    </location>
</feature>
<accession>A0AAV9PHC5</accession>
<feature type="transmembrane region" description="Helical" evidence="6">
    <location>
        <begin position="115"/>
        <end position="133"/>
    </location>
</feature>
<comment type="subcellular location">
    <subcellularLocation>
        <location evidence="1">Membrane</location>
        <topology evidence="1">Multi-pass membrane protein</topology>
    </subcellularLocation>
</comment>
<proteinExistence type="predicted"/>
<evidence type="ECO:0000256" key="5">
    <source>
        <dbReference type="ARBA" id="ARBA00023136"/>
    </source>
</evidence>
<dbReference type="Gene3D" id="1.20.1250.20">
    <property type="entry name" value="MFS general substrate transporter like domains"/>
    <property type="match status" value="2"/>
</dbReference>
<evidence type="ECO:0000256" key="3">
    <source>
        <dbReference type="ARBA" id="ARBA00022692"/>
    </source>
</evidence>
<protein>
    <recommendedName>
        <fullName evidence="7">Major facilitator superfamily (MFS) profile domain-containing protein</fullName>
    </recommendedName>
</protein>
<dbReference type="PANTHER" id="PTHR43791:SF52">
    <property type="entry name" value="TRANSPORTER, PUTATIVE (AFU_ORTHOLOGUE AFUA_1G11820)-RELATED"/>
    <property type="match status" value="1"/>
</dbReference>
<feature type="transmembrane region" description="Helical" evidence="6">
    <location>
        <begin position="436"/>
        <end position="456"/>
    </location>
</feature>
<feature type="transmembrane region" description="Helical" evidence="6">
    <location>
        <begin position="404"/>
        <end position="424"/>
    </location>
</feature>
<dbReference type="GeneID" id="89924459"/>
<dbReference type="InterPro" id="IPR020846">
    <property type="entry name" value="MFS_dom"/>
</dbReference>
<sequence length="492" mass="55570">MDTHIADDKLKELHVEDLTVRANDRKAEAFEIDPVAEKKLLRKLDYRVVPVLWFLYLLSFLDRTNIGNASIQGMTADLDMEEGNSYNIALFIFFVPYILFELPSNLLLKKMAPSTWLSGIMFCWGIVTIGQGLVKSKEGLIACRFLLGLFESGFFPGCTYLISMYYRRYELQWRYNIFFTGAILAGSFSGLMAYGIAHMDGAAGYAGWRWIFIIEGALTAVFAILGKFFIVDWPETAKFLTDDEKRLLIARLSADVADSKMNTLDLRARKRIFTDWKMYLGVLMYFGIVNTGYATSFFTPTILTGMGYSPIEAQVHSIPIFIVAAFVCVCVAWLTDFFRHRYAFCMIGICVSTCGFVMLLNQSRIPVGAQYAAIFLIVCGGYTCQPITITWINNNMGGHYKRAVSSAMMIGFGNAGGIVASNIFLTQEAPGYKTGYGTSLGLLWLCGICCTVYLFGVMRENRKRERGEREYRLEEPDAGNQGDDDHRFRYTY</sequence>
<dbReference type="CDD" id="cd17327">
    <property type="entry name" value="MFS_FEN2_like"/>
    <property type="match status" value="1"/>
</dbReference>
<dbReference type="AlphaFoldDB" id="A0AAV9PHC5"/>
<dbReference type="Pfam" id="PF07690">
    <property type="entry name" value="MFS_1"/>
    <property type="match status" value="1"/>
</dbReference>
<evidence type="ECO:0000256" key="1">
    <source>
        <dbReference type="ARBA" id="ARBA00004141"/>
    </source>
</evidence>
<feature type="transmembrane region" description="Helical" evidence="6">
    <location>
        <begin position="278"/>
        <end position="298"/>
    </location>
</feature>
<evidence type="ECO:0000259" key="7">
    <source>
        <dbReference type="PROSITE" id="PS50850"/>
    </source>
</evidence>
<reference evidence="8 9" key="1">
    <citation type="submission" date="2023-08" db="EMBL/GenBank/DDBJ databases">
        <title>Black Yeasts Isolated from many extreme environments.</title>
        <authorList>
            <person name="Coleine C."/>
            <person name="Stajich J.E."/>
            <person name="Selbmann L."/>
        </authorList>
    </citation>
    <scope>NUCLEOTIDE SEQUENCE [LARGE SCALE GENOMIC DNA]</scope>
    <source>
        <strain evidence="8 9">CCFEE 5935</strain>
    </source>
</reference>
<dbReference type="GO" id="GO:0022857">
    <property type="term" value="F:transmembrane transporter activity"/>
    <property type="evidence" value="ECO:0007669"/>
    <property type="project" value="InterPro"/>
</dbReference>
<organism evidence="8 9">
    <name type="scientific">Saxophila tyrrhenica</name>
    <dbReference type="NCBI Taxonomy" id="1690608"/>
    <lineage>
        <taxon>Eukaryota</taxon>
        <taxon>Fungi</taxon>
        <taxon>Dikarya</taxon>
        <taxon>Ascomycota</taxon>
        <taxon>Pezizomycotina</taxon>
        <taxon>Dothideomycetes</taxon>
        <taxon>Dothideomycetidae</taxon>
        <taxon>Mycosphaerellales</taxon>
        <taxon>Extremaceae</taxon>
        <taxon>Saxophila</taxon>
    </lineage>
</organism>
<feature type="transmembrane region" description="Helical" evidence="6">
    <location>
        <begin position="48"/>
        <end position="66"/>
    </location>
</feature>
<feature type="transmembrane region" description="Helical" evidence="6">
    <location>
        <begin position="372"/>
        <end position="392"/>
    </location>
</feature>
<keyword evidence="3 6" id="KW-0812">Transmembrane</keyword>
<dbReference type="PROSITE" id="PS50850">
    <property type="entry name" value="MFS"/>
    <property type="match status" value="1"/>
</dbReference>
<evidence type="ECO:0000313" key="9">
    <source>
        <dbReference type="Proteomes" id="UP001337655"/>
    </source>
</evidence>
<dbReference type="EMBL" id="JAVRRT010000004">
    <property type="protein sequence ID" value="KAK5172990.1"/>
    <property type="molecule type" value="Genomic_DNA"/>
</dbReference>
<evidence type="ECO:0000313" key="8">
    <source>
        <dbReference type="EMBL" id="KAK5172990.1"/>
    </source>
</evidence>
<keyword evidence="9" id="KW-1185">Reference proteome</keyword>
<evidence type="ECO:0000256" key="2">
    <source>
        <dbReference type="ARBA" id="ARBA00022448"/>
    </source>
</evidence>
<dbReference type="SUPFAM" id="SSF103473">
    <property type="entry name" value="MFS general substrate transporter"/>
    <property type="match status" value="1"/>
</dbReference>
<dbReference type="FunFam" id="1.20.1250.20:FF:000034">
    <property type="entry name" value="MFS general substrate transporter"/>
    <property type="match status" value="1"/>
</dbReference>
<feature type="transmembrane region" description="Helical" evidence="6">
    <location>
        <begin position="208"/>
        <end position="230"/>
    </location>
</feature>